<accession>A0AAE0YP16</accession>
<proteinExistence type="predicted"/>
<keyword evidence="2" id="KW-0472">Membrane</keyword>
<evidence type="ECO:0000256" key="2">
    <source>
        <dbReference type="SAM" id="Phobius"/>
    </source>
</evidence>
<keyword evidence="2" id="KW-1133">Transmembrane helix</keyword>
<keyword evidence="4" id="KW-1185">Reference proteome</keyword>
<dbReference type="Proteomes" id="UP001283361">
    <property type="component" value="Unassembled WGS sequence"/>
</dbReference>
<feature type="region of interest" description="Disordered" evidence="1">
    <location>
        <begin position="1"/>
        <end position="24"/>
    </location>
</feature>
<protein>
    <submittedName>
        <fullName evidence="3">Uncharacterized protein</fullName>
    </submittedName>
</protein>
<dbReference type="EMBL" id="JAWDGP010005743">
    <property type="protein sequence ID" value="KAK3752696.1"/>
    <property type="molecule type" value="Genomic_DNA"/>
</dbReference>
<name>A0AAE0YP16_9GAST</name>
<keyword evidence="2" id="KW-0812">Transmembrane</keyword>
<reference evidence="3" key="1">
    <citation type="journal article" date="2023" name="G3 (Bethesda)">
        <title>A reference genome for the long-term kleptoplast-retaining sea slug Elysia crispata morphotype clarki.</title>
        <authorList>
            <person name="Eastman K.E."/>
            <person name="Pendleton A.L."/>
            <person name="Shaikh M.A."/>
            <person name="Suttiyut T."/>
            <person name="Ogas R."/>
            <person name="Tomko P."/>
            <person name="Gavelis G."/>
            <person name="Widhalm J.R."/>
            <person name="Wisecaver J.H."/>
        </authorList>
    </citation>
    <scope>NUCLEOTIDE SEQUENCE</scope>
    <source>
        <strain evidence="3">ECLA1</strain>
    </source>
</reference>
<comment type="caution">
    <text evidence="3">The sequence shown here is derived from an EMBL/GenBank/DDBJ whole genome shotgun (WGS) entry which is preliminary data.</text>
</comment>
<dbReference type="AlphaFoldDB" id="A0AAE0YP16"/>
<feature type="compositionally biased region" description="Low complexity" evidence="1">
    <location>
        <begin position="15"/>
        <end position="24"/>
    </location>
</feature>
<evidence type="ECO:0000313" key="4">
    <source>
        <dbReference type="Proteomes" id="UP001283361"/>
    </source>
</evidence>
<evidence type="ECO:0000256" key="1">
    <source>
        <dbReference type="SAM" id="MobiDB-lite"/>
    </source>
</evidence>
<gene>
    <name evidence="3" type="ORF">RRG08_063550</name>
</gene>
<sequence>MKQALPTVMPENSRRQSSSDTSSVCSCRPSVFSVHPCRALLHHPGDVRFKSVGTGASGFPINSRVLRVWKRRQEKRMVGGVEKYHEFTLITRTWRTVLCFSTYSPCPPEADLHWSTVLSSNLLSPSSLVSLRRDLNRWLRRRASTVSSNQPGVCPTPTLSDTQGCRESDDSECPCRQGLREQVLGYVLCAALIVVLLSVHAVEMHAVLMLW</sequence>
<organism evidence="3 4">
    <name type="scientific">Elysia crispata</name>
    <name type="common">lettuce slug</name>
    <dbReference type="NCBI Taxonomy" id="231223"/>
    <lineage>
        <taxon>Eukaryota</taxon>
        <taxon>Metazoa</taxon>
        <taxon>Spiralia</taxon>
        <taxon>Lophotrochozoa</taxon>
        <taxon>Mollusca</taxon>
        <taxon>Gastropoda</taxon>
        <taxon>Heterobranchia</taxon>
        <taxon>Euthyneura</taxon>
        <taxon>Panpulmonata</taxon>
        <taxon>Sacoglossa</taxon>
        <taxon>Placobranchoidea</taxon>
        <taxon>Plakobranchidae</taxon>
        <taxon>Elysia</taxon>
    </lineage>
</organism>
<evidence type="ECO:0000313" key="3">
    <source>
        <dbReference type="EMBL" id="KAK3752696.1"/>
    </source>
</evidence>
<feature type="transmembrane region" description="Helical" evidence="2">
    <location>
        <begin position="183"/>
        <end position="202"/>
    </location>
</feature>